<dbReference type="STRING" id="1121352.GCA_000620925_01474"/>
<keyword evidence="3" id="KW-0813">Transport</keyword>
<gene>
    <name evidence="9" type="ORF">EII21_09190</name>
</gene>
<dbReference type="GO" id="GO:0005886">
    <property type="term" value="C:plasma membrane"/>
    <property type="evidence" value="ECO:0007669"/>
    <property type="project" value="UniProtKB-SubCell"/>
</dbReference>
<feature type="transmembrane region" description="Helical" evidence="8">
    <location>
        <begin position="78"/>
        <end position="96"/>
    </location>
</feature>
<dbReference type="InterPro" id="IPR052017">
    <property type="entry name" value="TSUP"/>
</dbReference>
<dbReference type="OrthoDB" id="9807082at2"/>
<evidence type="ECO:0000313" key="10">
    <source>
        <dbReference type="Proteomes" id="UP000269923"/>
    </source>
</evidence>
<keyword evidence="7 8" id="KW-0472">Membrane</keyword>
<protein>
    <recommendedName>
        <fullName evidence="8">Probable membrane transporter protein</fullName>
    </recommendedName>
</protein>
<evidence type="ECO:0000256" key="4">
    <source>
        <dbReference type="ARBA" id="ARBA00022475"/>
    </source>
</evidence>
<keyword evidence="10" id="KW-1185">Reference proteome</keyword>
<organism evidence="9 10">
    <name type="scientific">Conchiformibius steedae</name>
    <dbReference type="NCBI Taxonomy" id="153493"/>
    <lineage>
        <taxon>Bacteria</taxon>
        <taxon>Pseudomonadati</taxon>
        <taxon>Pseudomonadota</taxon>
        <taxon>Betaproteobacteria</taxon>
        <taxon>Neisseriales</taxon>
        <taxon>Neisseriaceae</taxon>
        <taxon>Conchiformibius</taxon>
    </lineage>
</organism>
<dbReference type="Proteomes" id="UP000269923">
    <property type="component" value="Unassembled WGS sequence"/>
</dbReference>
<sequence length="255" mass="27003">MHDLSLWHYLAIAVLAVVAGVINIVAGGGSNLILPTLMVFGIPPDIANGSNRVGVFLQSLAGIQGFAKADKIPPAPQVWRIMLPTLIGGTVGAVLASQLPAWLLKPSLLLVMLLVAGLMLFKPNLLNNPPDTEPVNINSHPKAWAGMFLAGIYGGFVQAGVGLLMLPLLVALLRFDTVRANALKILCTLGFTTVALLIFISQGQVWWTLGLVLAAGNVLGALVGVRVAMKLSPQNMRWAVFVMTLLAVAFALVYK</sequence>
<comment type="similarity">
    <text evidence="2 8">Belongs to the 4-toluene sulfonate uptake permease (TSUP) (TC 2.A.102) family.</text>
</comment>
<accession>A0A3P2A1R5</accession>
<dbReference type="AlphaFoldDB" id="A0A3P2A1R5"/>
<evidence type="ECO:0000256" key="8">
    <source>
        <dbReference type="RuleBase" id="RU363041"/>
    </source>
</evidence>
<evidence type="ECO:0000256" key="1">
    <source>
        <dbReference type="ARBA" id="ARBA00004651"/>
    </source>
</evidence>
<feature type="transmembrane region" description="Helical" evidence="8">
    <location>
        <begin position="7"/>
        <end position="26"/>
    </location>
</feature>
<evidence type="ECO:0000256" key="3">
    <source>
        <dbReference type="ARBA" id="ARBA00022448"/>
    </source>
</evidence>
<comment type="caution">
    <text evidence="9">The sequence shown here is derived from an EMBL/GenBank/DDBJ whole genome shotgun (WGS) entry which is preliminary data.</text>
</comment>
<feature type="transmembrane region" description="Helical" evidence="8">
    <location>
        <begin position="108"/>
        <end position="126"/>
    </location>
</feature>
<dbReference type="PANTHER" id="PTHR30269">
    <property type="entry name" value="TRANSMEMBRANE PROTEIN YFCA"/>
    <property type="match status" value="1"/>
</dbReference>
<dbReference type="RefSeq" id="WP_124795829.1">
    <property type="nucleotide sequence ID" value="NZ_RQYC01000018.1"/>
</dbReference>
<evidence type="ECO:0000256" key="5">
    <source>
        <dbReference type="ARBA" id="ARBA00022692"/>
    </source>
</evidence>
<feature type="transmembrane region" description="Helical" evidence="8">
    <location>
        <begin position="146"/>
        <end position="170"/>
    </location>
</feature>
<name>A0A3P2A1R5_9NEIS</name>
<dbReference type="InterPro" id="IPR002781">
    <property type="entry name" value="TM_pro_TauE-like"/>
</dbReference>
<evidence type="ECO:0000256" key="6">
    <source>
        <dbReference type="ARBA" id="ARBA00022989"/>
    </source>
</evidence>
<feature type="transmembrane region" description="Helical" evidence="8">
    <location>
        <begin position="236"/>
        <end position="254"/>
    </location>
</feature>
<feature type="transmembrane region" description="Helical" evidence="8">
    <location>
        <begin position="206"/>
        <end position="229"/>
    </location>
</feature>
<keyword evidence="6 8" id="KW-1133">Transmembrane helix</keyword>
<keyword evidence="5 8" id="KW-0812">Transmembrane</keyword>
<keyword evidence="4 8" id="KW-1003">Cell membrane</keyword>
<reference evidence="9 10" key="1">
    <citation type="submission" date="2018-11" db="EMBL/GenBank/DDBJ databases">
        <title>Genomes From Bacteria Associated with the Canine Oral Cavity: a Test Case for Automated Genome-Based Taxonomic Assignment.</title>
        <authorList>
            <person name="Coil D.A."/>
            <person name="Jospin G."/>
            <person name="Darling A.E."/>
            <person name="Wallis C."/>
            <person name="Davis I.J."/>
            <person name="Harris S."/>
            <person name="Eisen J.A."/>
            <person name="Holcombe L.J."/>
            <person name="O'Flynn C."/>
        </authorList>
    </citation>
    <scope>NUCLEOTIDE SEQUENCE [LARGE SCALE GENOMIC DNA]</scope>
    <source>
        <strain evidence="9 10">COT-280</strain>
    </source>
</reference>
<dbReference type="PANTHER" id="PTHR30269:SF0">
    <property type="entry name" value="MEMBRANE TRANSPORTER PROTEIN YFCA-RELATED"/>
    <property type="match status" value="1"/>
</dbReference>
<comment type="subcellular location">
    <subcellularLocation>
        <location evidence="1 8">Cell membrane</location>
        <topology evidence="1 8">Multi-pass membrane protein</topology>
    </subcellularLocation>
</comment>
<feature type="transmembrane region" description="Helical" evidence="8">
    <location>
        <begin position="182"/>
        <end position="200"/>
    </location>
</feature>
<dbReference type="Pfam" id="PF01925">
    <property type="entry name" value="TauE"/>
    <property type="match status" value="1"/>
</dbReference>
<evidence type="ECO:0000313" key="9">
    <source>
        <dbReference type="EMBL" id="RRD89347.1"/>
    </source>
</evidence>
<evidence type="ECO:0000256" key="7">
    <source>
        <dbReference type="ARBA" id="ARBA00023136"/>
    </source>
</evidence>
<dbReference type="EMBL" id="RQYC01000018">
    <property type="protein sequence ID" value="RRD89347.1"/>
    <property type="molecule type" value="Genomic_DNA"/>
</dbReference>
<proteinExistence type="inferred from homology"/>
<evidence type="ECO:0000256" key="2">
    <source>
        <dbReference type="ARBA" id="ARBA00009142"/>
    </source>
</evidence>